<evidence type="ECO:0000256" key="6">
    <source>
        <dbReference type="SAM" id="MobiDB-lite"/>
    </source>
</evidence>
<dbReference type="Proteomes" id="UP001226867">
    <property type="component" value="Unassembled WGS sequence"/>
</dbReference>
<feature type="domain" description="DNA-binding protein H-NS-like C-terminal" evidence="7">
    <location>
        <begin position="71"/>
        <end position="115"/>
    </location>
</feature>
<evidence type="ECO:0000256" key="3">
    <source>
        <dbReference type="ARBA" id="ARBA00022490"/>
    </source>
</evidence>
<evidence type="ECO:0000256" key="1">
    <source>
        <dbReference type="ARBA" id="ARBA00004453"/>
    </source>
</evidence>
<accession>A0ABT9SDF5</accession>
<dbReference type="Pfam" id="PF00816">
    <property type="entry name" value="Histone_HNS"/>
    <property type="match status" value="1"/>
</dbReference>
<keyword evidence="5" id="KW-0175">Coiled coil</keyword>
<comment type="subcellular location">
    <subcellularLocation>
        <location evidence="1">Cytoplasm</location>
        <location evidence="1">Nucleoid</location>
    </subcellularLocation>
</comment>
<dbReference type="RefSeq" id="WP_307692142.1">
    <property type="nucleotide sequence ID" value="NZ_JAUSRO010000018.1"/>
</dbReference>
<dbReference type="SMART" id="SM00528">
    <property type="entry name" value="HNS"/>
    <property type="match status" value="1"/>
</dbReference>
<protein>
    <submittedName>
        <fullName evidence="8">DNA-binding protein H-NS</fullName>
    </submittedName>
</protein>
<feature type="coiled-coil region" evidence="5">
    <location>
        <begin position="4"/>
        <end position="34"/>
    </location>
</feature>
<dbReference type="Gene3D" id="4.10.430.10">
    <property type="entry name" value="Histone-like protein H-NS, C-terminal domain"/>
    <property type="match status" value="1"/>
</dbReference>
<keyword evidence="4 8" id="KW-0238">DNA-binding</keyword>
<dbReference type="PANTHER" id="PTHR38097:SF2">
    <property type="entry name" value="DNA-BINDING PROTEIN STPA"/>
    <property type="match status" value="1"/>
</dbReference>
<evidence type="ECO:0000259" key="7">
    <source>
        <dbReference type="SMART" id="SM00528"/>
    </source>
</evidence>
<dbReference type="PANTHER" id="PTHR38097">
    <property type="match status" value="1"/>
</dbReference>
<gene>
    <name evidence="8" type="ORF">J2W36_004672</name>
</gene>
<proteinExistence type="inferred from homology"/>
<sequence>MSDLSDINAQLQKHEEALAALRKQAEDIRNQEKQGVIAEVMAKIAEYGLAASDLGLATGSGVKRGPKAATSKSKEKAPVRYRSPSGETWSGGRGRKPGWVTKALADGKSLDQFAVQ</sequence>
<evidence type="ECO:0000256" key="2">
    <source>
        <dbReference type="ARBA" id="ARBA00010610"/>
    </source>
</evidence>
<organism evidence="8 9">
    <name type="scientific">Variovorax ginsengisoli</name>
    <dbReference type="NCBI Taxonomy" id="363844"/>
    <lineage>
        <taxon>Bacteria</taxon>
        <taxon>Pseudomonadati</taxon>
        <taxon>Pseudomonadota</taxon>
        <taxon>Betaproteobacteria</taxon>
        <taxon>Burkholderiales</taxon>
        <taxon>Comamonadaceae</taxon>
        <taxon>Variovorax</taxon>
    </lineage>
</organism>
<feature type="region of interest" description="Disordered" evidence="6">
    <location>
        <begin position="56"/>
        <end position="98"/>
    </location>
</feature>
<reference evidence="8 9" key="1">
    <citation type="submission" date="2023-07" db="EMBL/GenBank/DDBJ databases">
        <title>Sorghum-associated microbial communities from plants grown in Nebraska, USA.</title>
        <authorList>
            <person name="Schachtman D."/>
        </authorList>
    </citation>
    <scope>NUCLEOTIDE SEQUENCE [LARGE SCALE GENOMIC DNA]</scope>
    <source>
        <strain evidence="8 9">DS1607</strain>
    </source>
</reference>
<dbReference type="GO" id="GO:0003677">
    <property type="term" value="F:DNA binding"/>
    <property type="evidence" value="ECO:0007669"/>
    <property type="project" value="UniProtKB-KW"/>
</dbReference>
<dbReference type="InterPro" id="IPR027444">
    <property type="entry name" value="H-NS_C_dom"/>
</dbReference>
<comment type="caution">
    <text evidence="8">The sequence shown here is derived from an EMBL/GenBank/DDBJ whole genome shotgun (WGS) entry which is preliminary data.</text>
</comment>
<dbReference type="SUPFAM" id="SSF81273">
    <property type="entry name" value="H-NS histone-like proteins"/>
    <property type="match status" value="1"/>
</dbReference>
<evidence type="ECO:0000256" key="5">
    <source>
        <dbReference type="SAM" id="Coils"/>
    </source>
</evidence>
<dbReference type="EMBL" id="JAUSRO010000018">
    <property type="protein sequence ID" value="MDP9902395.1"/>
    <property type="molecule type" value="Genomic_DNA"/>
</dbReference>
<evidence type="ECO:0000313" key="9">
    <source>
        <dbReference type="Proteomes" id="UP001226867"/>
    </source>
</evidence>
<comment type="similarity">
    <text evidence="2">Belongs to the histone-like protein H-NS family.</text>
</comment>
<keyword evidence="9" id="KW-1185">Reference proteome</keyword>
<name>A0ABT9SDF5_9BURK</name>
<evidence type="ECO:0000313" key="8">
    <source>
        <dbReference type="EMBL" id="MDP9902395.1"/>
    </source>
</evidence>
<dbReference type="InterPro" id="IPR037150">
    <property type="entry name" value="H-NS_C_dom_sf"/>
</dbReference>
<evidence type="ECO:0000256" key="4">
    <source>
        <dbReference type="ARBA" id="ARBA00023125"/>
    </source>
</evidence>
<keyword evidence="3" id="KW-0963">Cytoplasm</keyword>